<dbReference type="PANTHER" id="PTHR11804:SF28">
    <property type="entry name" value="OLIGOENDOPEPTIDASE F"/>
    <property type="match status" value="1"/>
</dbReference>
<dbReference type="STRING" id="1221500.ABE65_020590"/>
<comment type="cofactor">
    <cofactor evidence="6">
        <name>Zn(2+)</name>
        <dbReference type="ChEBI" id="CHEBI:29105"/>
    </cofactor>
    <text evidence="6">Binds 1 zinc ion.</text>
</comment>
<dbReference type="Pfam" id="PF01432">
    <property type="entry name" value="Peptidase_M3"/>
    <property type="match status" value="2"/>
</dbReference>
<keyword evidence="1 6" id="KW-0645">Protease</keyword>
<comment type="similarity">
    <text evidence="6">Belongs to the peptidase M3 family.</text>
</comment>
<organism evidence="8 9">
    <name type="scientific">Fictibacillus phosphorivorans</name>
    <dbReference type="NCBI Taxonomy" id="1221500"/>
    <lineage>
        <taxon>Bacteria</taxon>
        <taxon>Bacillati</taxon>
        <taxon>Bacillota</taxon>
        <taxon>Bacilli</taxon>
        <taxon>Bacillales</taxon>
        <taxon>Fictibacillaceae</taxon>
        <taxon>Fictibacillus</taxon>
    </lineage>
</organism>
<dbReference type="PANTHER" id="PTHR11804">
    <property type="entry name" value="PROTEASE M3 THIMET OLIGOPEPTIDASE-RELATED"/>
    <property type="match status" value="1"/>
</dbReference>
<keyword evidence="2 6" id="KW-0479">Metal-binding</keyword>
<reference evidence="8 9" key="1">
    <citation type="submission" date="2016-04" db="EMBL/GenBank/DDBJ databases">
        <title>Complete genome sequence of Fictibacillus phosphorivorans G25-29, a strain toxic to nematodes.</title>
        <authorList>
            <person name="Zheng Z."/>
        </authorList>
    </citation>
    <scope>NUCLEOTIDE SEQUENCE [LARGE SCALE GENOMIC DNA]</scope>
    <source>
        <strain evidence="8 9">G25-29</strain>
    </source>
</reference>
<dbReference type="InterPro" id="IPR045090">
    <property type="entry name" value="Pept_M3A_M3B"/>
</dbReference>
<dbReference type="EMBL" id="CP015378">
    <property type="protein sequence ID" value="ANC79069.1"/>
    <property type="molecule type" value="Genomic_DNA"/>
</dbReference>
<dbReference type="RefSeq" id="WP_066399224.1">
    <property type="nucleotide sequence ID" value="NZ_CP015378.1"/>
</dbReference>
<dbReference type="KEGG" id="fpn:ABE65_020590"/>
<dbReference type="AlphaFoldDB" id="A0A161J7L4"/>
<dbReference type="InterPro" id="IPR001567">
    <property type="entry name" value="Pept_M3A_M3B_dom"/>
</dbReference>
<evidence type="ECO:0000256" key="6">
    <source>
        <dbReference type="RuleBase" id="RU003435"/>
    </source>
</evidence>
<dbReference type="GO" id="GO:0006508">
    <property type="term" value="P:proteolysis"/>
    <property type="evidence" value="ECO:0007669"/>
    <property type="project" value="UniProtKB-KW"/>
</dbReference>
<gene>
    <name evidence="8" type="ORF">ABE65_020590</name>
</gene>
<dbReference type="Proteomes" id="UP000076623">
    <property type="component" value="Chromosome"/>
</dbReference>
<keyword evidence="3 6" id="KW-0378">Hydrolase</keyword>
<evidence type="ECO:0000256" key="1">
    <source>
        <dbReference type="ARBA" id="ARBA00022670"/>
    </source>
</evidence>
<dbReference type="Gene3D" id="1.10.1370.30">
    <property type="match status" value="1"/>
</dbReference>
<evidence type="ECO:0000313" key="8">
    <source>
        <dbReference type="EMBL" id="ANC79069.1"/>
    </source>
</evidence>
<evidence type="ECO:0000256" key="2">
    <source>
        <dbReference type="ARBA" id="ARBA00022723"/>
    </source>
</evidence>
<dbReference type="GO" id="GO:0004222">
    <property type="term" value="F:metalloendopeptidase activity"/>
    <property type="evidence" value="ECO:0007669"/>
    <property type="project" value="InterPro"/>
</dbReference>
<dbReference type="CDD" id="cd09606">
    <property type="entry name" value="M3B_PepF"/>
    <property type="match status" value="1"/>
</dbReference>
<name>A0A161J7L4_9BACL</name>
<evidence type="ECO:0000313" key="9">
    <source>
        <dbReference type="Proteomes" id="UP000076623"/>
    </source>
</evidence>
<dbReference type="GO" id="GO:0006518">
    <property type="term" value="P:peptide metabolic process"/>
    <property type="evidence" value="ECO:0007669"/>
    <property type="project" value="TreeGrafter"/>
</dbReference>
<dbReference type="InterPro" id="IPR011976">
    <property type="entry name" value="Pept_M3B_oligopep-rel"/>
</dbReference>
<dbReference type="NCBIfam" id="TIGR02289">
    <property type="entry name" value="M3_not_pepF"/>
    <property type="match status" value="1"/>
</dbReference>
<evidence type="ECO:0000256" key="4">
    <source>
        <dbReference type="ARBA" id="ARBA00022833"/>
    </source>
</evidence>
<keyword evidence="4 6" id="KW-0862">Zinc</keyword>
<accession>A0A161J7L4</accession>
<proteinExistence type="inferred from homology"/>
<dbReference type="GO" id="GO:0046872">
    <property type="term" value="F:metal ion binding"/>
    <property type="evidence" value="ECO:0007669"/>
    <property type="project" value="UniProtKB-UniRule"/>
</dbReference>
<evidence type="ECO:0000256" key="3">
    <source>
        <dbReference type="ARBA" id="ARBA00022801"/>
    </source>
</evidence>
<evidence type="ECO:0000259" key="7">
    <source>
        <dbReference type="Pfam" id="PF01432"/>
    </source>
</evidence>
<evidence type="ECO:0000256" key="5">
    <source>
        <dbReference type="ARBA" id="ARBA00023049"/>
    </source>
</evidence>
<protein>
    <submittedName>
        <fullName evidence="8">Oligoendopeptidase F</fullName>
    </submittedName>
</protein>
<dbReference type="SUPFAM" id="SSF55486">
    <property type="entry name" value="Metalloproteases ('zincins'), catalytic domain"/>
    <property type="match status" value="1"/>
</dbReference>
<keyword evidence="5 6" id="KW-0482">Metalloprotease</keyword>
<feature type="domain" description="Peptidase M3A/M3B catalytic" evidence="7">
    <location>
        <begin position="166"/>
        <end position="270"/>
    </location>
</feature>
<sequence>MKFSEFTYERPDVASLKSEFEEAVQIFKDASSADEQNEAMKKVVALRNSFESKARLAKIRHTINTEDTYYKEEQAFMDENLPVYQGMVTAFHEALVQSPFKDELESKWGSQLFRLAELKVQTYSEDVLEDLKQENKLSSEYVKVMASAKIEFDGNELNLAQLSPYVQSENRETRKAASKAANAFLSSNQEKFDSIYDELVKLRTGIAKKLGYSTFTELAYDRMGRTDYNAADVKVFREQVKEIIVPLCTKLKKRQQKRIGLHEFKFYDEPFSFTTGNPKPQGDAEWIVNQSKQVFSGLSQETGAFFNYMAEDELMDLESKSGKAPGGYCTYLQDYTAPFIFTNFNGSDNDVRVLLHEIGHAFQMYTSRGFEVPEYQFPTLEACEIHSMSMEFLTYPWMDKLFGKDTEKYLYSHLTGAIEFIPYGVAVDEFQHFVYDNPDATPSDRRSKWRELEKTYLPHRDYDGLEYLENGGFWHRQGHIFRSPFYYIDYTLAQICALQFWKRAGENSERAWEDYFALCQKGGSLPFTKLVEEAGLISPFEKGCVASVVGEVEKFIATVDEEQFAKA</sequence>
<keyword evidence="9" id="KW-1185">Reference proteome</keyword>
<feature type="domain" description="Peptidase M3A/M3B catalytic" evidence="7">
    <location>
        <begin position="311"/>
        <end position="544"/>
    </location>
</feature>